<dbReference type="SUPFAM" id="SSF117396">
    <property type="entry name" value="TM1631-like"/>
    <property type="match status" value="1"/>
</dbReference>
<feature type="coiled-coil region" evidence="1">
    <location>
        <begin position="207"/>
        <end position="234"/>
    </location>
</feature>
<evidence type="ECO:0000313" key="2">
    <source>
        <dbReference type="EMBL" id="KFN91694.1"/>
    </source>
</evidence>
<evidence type="ECO:0000256" key="1">
    <source>
        <dbReference type="SAM" id="Coils"/>
    </source>
</evidence>
<dbReference type="Gene3D" id="3.20.20.410">
    <property type="entry name" value="Protein of unknown function UPF0759"/>
    <property type="match status" value="1"/>
</dbReference>
<dbReference type="Proteomes" id="UP000029381">
    <property type="component" value="Unassembled WGS sequence"/>
</dbReference>
<gene>
    <name evidence="2" type="ORF">TMU3MR103_0881</name>
</gene>
<dbReference type="Pfam" id="PF01904">
    <property type="entry name" value="DUF72"/>
    <property type="match status" value="1"/>
</dbReference>
<sequence>MIQIGCTSFKEHTYLTGKKETSLFEYAAHFPLVEMDTSFYAIPKQTYVKEWLKQVPKHFQFIMKLPKVFTKHEDLGEGHTLNELAQEFLESLRPMFEQGQLFCLLAQFPPFFACTRENVDYLRRIRQLFPNIPLAVELRNNSWYSPALLEQTRSFMKEQHFSLVMADEPKKLSSTIPLDDFVSHSNFAFFRFHGRNDAGWNVTGPDAKRLRTNYRYQKEELNSLKEAVIKAEEQSKKVAVIFNNNAGGDAAENALQFKDLLQLNFENLNPNQMELF</sequence>
<evidence type="ECO:0000313" key="3">
    <source>
        <dbReference type="Proteomes" id="UP000029381"/>
    </source>
</evidence>
<comment type="caution">
    <text evidence="2">The sequence shown here is derived from an EMBL/GenBank/DDBJ whole genome shotgun (WGS) entry which is preliminary data.</text>
</comment>
<keyword evidence="3" id="KW-1185">Reference proteome</keyword>
<dbReference type="PANTHER" id="PTHR30348">
    <property type="entry name" value="UNCHARACTERIZED PROTEIN YECE"/>
    <property type="match status" value="1"/>
</dbReference>
<organism evidence="2 3">
    <name type="scientific">Tetragenococcus muriaticus 3MR10-3</name>
    <dbReference type="NCBI Taxonomy" id="1302648"/>
    <lineage>
        <taxon>Bacteria</taxon>
        <taxon>Bacillati</taxon>
        <taxon>Bacillota</taxon>
        <taxon>Bacilli</taxon>
        <taxon>Lactobacillales</taxon>
        <taxon>Enterococcaceae</taxon>
        <taxon>Tetragenococcus</taxon>
    </lineage>
</organism>
<evidence type="ECO:0008006" key="4">
    <source>
        <dbReference type="Google" id="ProtNLM"/>
    </source>
</evidence>
<protein>
    <recommendedName>
        <fullName evidence="4">DUF72 domain-containing protein</fullName>
    </recommendedName>
</protein>
<keyword evidence="1" id="KW-0175">Coiled coil</keyword>
<accession>A0A091C437</accession>
<reference evidence="2 3" key="1">
    <citation type="submission" date="2014-08" db="EMBL/GenBank/DDBJ databases">
        <title>Genome sequence of Tetragenococcus muriaticus.</title>
        <authorList>
            <person name="Chuea-nongthon C."/>
            <person name="Rodtong S."/>
            <person name="Yongsawatdigul J."/>
            <person name="Steele J.L."/>
            <person name="Liu X.-y."/>
            <person name="Speers J."/>
            <person name="Glasner J.D."/>
            <person name="Neeno-Eckwall E.C."/>
        </authorList>
    </citation>
    <scope>NUCLEOTIDE SEQUENCE [LARGE SCALE GENOMIC DNA]</scope>
    <source>
        <strain evidence="2 3">3MR10-3</strain>
    </source>
</reference>
<dbReference type="InterPro" id="IPR002763">
    <property type="entry name" value="DUF72"/>
</dbReference>
<proteinExistence type="predicted"/>
<dbReference type="EMBL" id="JPVT01000080">
    <property type="protein sequence ID" value="KFN91694.1"/>
    <property type="molecule type" value="Genomic_DNA"/>
</dbReference>
<dbReference type="PANTHER" id="PTHR30348:SF13">
    <property type="entry name" value="UPF0759 PROTEIN YUNF"/>
    <property type="match status" value="1"/>
</dbReference>
<dbReference type="PATRIC" id="fig|1302648.3.peg.854"/>
<dbReference type="AlphaFoldDB" id="A0A091C437"/>
<dbReference type="RefSeq" id="WP_028790243.1">
    <property type="nucleotide sequence ID" value="NZ_JPVT01000080.1"/>
</dbReference>
<name>A0A091C437_9ENTE</name>
<dbReference type="InterPro" id="IPR036520">
    <property type="entry name" value="UPF0759_sf"/>
</dbReference>